<evidence type="ECO:0000313" key="6">
    <source>
        <dbReference type="EMBL" id="PYE54509.1"/>
    </source>
</evidence>
<proteinExistence type="predicted"/>
<dbReference type="EMBL" id="QJSX01000005">
    <property type="protein sequence ID" value="PYE54509.1"/>
    <property type="molecule type" value="Genomic_DNA"/>
</dbReference>
<evidence type="ECO:0000256" key="3">
    <source>
        <dbReference type="ARBA" id="ARBA00022840"/>
    </source>
</evidence>
<dbReference type="FunFam" id="3.40.50.300:FF:000011">
    <property type="entry name" value="Putative ABC transporter ATP-binding component"/>
    <property type="match status" value="1"/>
</dbReference>
<sequence length="542" mass="59602">MLLALHDVAKSFGDRLLFEHVNFEVERGEHVALIGRNGEGKSTLLHLLAGTLEPDEGRVVREGRVRLLSQHVYLPEEALSLAVMPAELRAASERLSAATQRLHDATPECLQAFSDAEEAFQVLGGYDFEARAHEVLSGLDLPSDALPSRLSGGQLRRASLARLLLSPADFLLLDEPTNHLDVDTLTWLEGWLNDSPAGIVVVSHDRALLQRTVSSVYEVERFEVHAYPGSFDEAMAVKASLREAGMRSYEAYRRKRAALEEEMRRRRSKARSANTFNSGRAPDGDKLLAKSKWQNAQNVNSSRAKALEKRLERMEVVEKPFEDMFRITIPLPSVTVGPSDVVRAEGLTIARADRVLLDDVSFTVRRGERVALVGPNGVGKSSLIAAMLGQLEPRGGRIILGHGLDVFFASQHGEELAAFETLEDALLGAQPALRRPDLHPLLAGLGLPPDPKRLLSSLSGGQRTRLALARLAVTRAHLLVLDEPTNHLDVVAIEALEKVLGAYPGTIVFASHDRRLVARVATRTLRFGREHERGSIFVEVKA</sequence>
<dbReference type="InterPro" id="IPR003439">
    <property type="entry name" value="ABC_transporter-like_ATP-bd"/>
</dbReference>
<dbReference type="GO" id="GO:0005524">
    <property type="term" value="F:ATP binding"/>
    <property type="evidence" value="ECO:0007669"/>
    <property type="project" value="UniProtKB-KW"/>
</dbReference>
<dbReference type="Proteomes" id="UP000248326">
    <property type="component" value="Unassembled WGS sequence"/>
</dbReference>
<dbReference type="PROSITE" id="PS50893">
    <property type="entry name" value="ABC_TRANSPORTER_2"/>
    <property type="match status" value="2"/>
</dbReference>
<keyword evidence="7" id="KW-1185">Reference proteome</keyword>
<comment type="caution">
    <text evidence="6">The sequence shown here is derived from an EMBL/GenBank/DDBJ whole genome shotgun (WGS) entry which is preliminary data.</text>
</comment>
<dbReference type="NCBIfam" id="NF000355">
    <property type="entry name" value="ribo_prot_ABC_F"/>
    <property type="match status" value="1"/>
</dbReference>
<dbReference type="SMART" id="SM00382">
    <property type="entry name" value="AAA"/>
    <property type="match status" value="2"/>
</dbReference>
<dbReference type="InterPro" id="IPR050611">
    <property type="entry name" value="ABCF"/>
</dbReference>
<keyword evidence="4" id="KW-0175">Coiled coil</keyword>
<dbReference type="InterPro" id="IPR027417">
    <property type="entry name" value="P-loop_NTPase"/>
</dbReference>
<keyword evidence="2" id="KW-0547">Nucleotide-binding</keyword>
<dbReference type="PANTHER" id="PTHR19211:SF123">
    <property type="entry name" value="ABC TRANSPORTER"/>
    <property type="match status" value="1"/>
</dbReference>
<evidence type="ECO:0000256" key="2">
    <source>
        <dbReference type="ARBA" id="ARBA00022741"/>
    </source>
</evidence>
<accession>A0A318SDH3</accession>
<dbReference type="Gene3D" id="3.40.50.300">
    <property type="entry name" value="P-loop containing nucleotide triphosphate hydrolases"/>
    <property type="match status" value="2"/>
</dbReference>
<dbReference type="GO" id="GO:0016887">
    <property type="term" value="F:ATP hydrolysis activity"/>
    <property type="evidence" value="ECO:0007669"/>
    <property type="project" value="InterPro"/>
</dbReference>
<organism evidence="6 7">
    <name type="scientific">Deinococcus yavapaiensis KR-236</name>
    <dbReference type="NCBI Taxonomy" id="694435"/>
    <lineage>
        <taxon>Bacteria</taxon>
        <taxon>Thermotogati</taxon>
        <taxon>Deinococcota</taxon>
        <taxon>Deinococci</taxon>
        <taxon>Deinococcales</taxon>
        <taxon>Deinococcaceae</taxon>
        <taxon>Deinococcus</taxon>
    </lineage>
</organism>
<dbReference type="PANTHER" id="PTHR19211">
    <property type="entry name" value="ATP-BINDING TRANSPORT PROTEIN-RELATED"/>
    <property type="match status" value="1"/>
</dbReference>
<dbReference type="Pfam" id="PF00005">
    <property type="entry name" value="ABC_tran"/>
    <property type="match status" value="2"/>
</dbReference>
<evidence type="ECO:0000256" key="4">
    <source>
        <dbReference type="SAM" id="Coils"/>
    </source>
</evidence>
<evidence type="ECO:0000313" key="7">
    <source>
        <dbReference type="Proteomes" id="UP000248326"/>
    </source>
</evidence>
<dbReference type="AlphaFoldDB" id="A0A318SDH3"/>
<name>A0A318SDH3_9DEIO</name>
<feature type="domain" description="ABC transporter" evidence="5">
    <location>
        <begin position="3"/>
        <end position="247"/>
    </location>
</feature>
<protein>
    <submittedName>
        <fullName evidence="6">ATP-binding cassette subfamily F protein 3</fullName>
    </submittedName>
</protein>
<dbReference type="InterPro" id="IPR017871">
    <property type="entry name" value="ABC_transporter-like_CS"/>
</dbReference>
<keyword evidence="3 6" id="KW-0067">ATP-binding</keyword>
<evidence type="ECO:0000259" key="5">
    <source>
        <dbReference type="PROSITE" id="PS50893"/>
    </source>
</evidence>
<evidence type="ECO:0000256" key="1">
    <source>
        <dbReference type="ARBA" id="ARBA00022737"/>
    </source>
</evidence>
<keyword evidence="1" id="KW-0677">Repeat</keyword>
<dbReference type="SUPFAM" id="SSF52540">
    <property type="entry name" value="P-loop containing nucleoside triphosphate hydrolases"/>
    <property type="match status" value="2"/>
</dbReference>
<feature type="coiled-coil region" evidence="4">
    <location>
        <begin position="242"/>
        <end position="269"/>
    </location>
</feature>
<gene>
    <name evidence="6" type="ORF">DES52_105147</name>
</gene>
<dbReference type="InterPro" id="IPR032781">
    <property type="entry name" value="ABC_tran_Xtn"/>
</dbReference>
<reference evidence="6 7" key="1">
    <citation type="submission" date="2018-06" db="EMBL/GenBank/DDBJ databases">
        <title>Genomic Encyclopedia of Type Strains, Phase IV (KMG-IV): sequencing the most valuable type-strain genomes for metagenomic binning, comparative biology and taxonomic classification.</title>
        <authorList>
            <person name="Goeker M."/>
        </authorList>
    </citation>
    <scope>NUCLEOTIDE SEQUENCE [LARGE SCALE GENOMIC DNA]</scope>
    <source>
        <strain evidence="6 7">DSM 18048</strain>
    </source>
</reference>
<dbReference type="InterPro" id="IPR003593">
    <property type="entry name" value="AAA+_ATPase"/>
</dbReference>
<dbReference type="Pfam" id="PF12848">
    <property type="entry name" value="ABC_tran_Xtn"/>
    <property type="match status" value="1"/>
</dbReference>
<dbReference type="CDD" id="cd03221">
    <property type="entry name" value="ABCF_EF-3"/>
    <property type="match status" value="2"/>
</dbReference>
<dbReference type="RefSeq" id="WP_245900815.1">
    <property type="nucleotide sequence ID" value="NZ_QJSX01000005.1"/>
</dbReference>
<feature type="domain" description="ABC transporter" evidence="5">
    <location>
        <begin position="342"/>
        <end position="542"/>
    </location>
</feature>
<dbReference type="PROSITE" id="PS00211">
    <property type="entry name" value="ABC_TRANSPORTER_1"/>
    <property type="match status" value="2"/>
</dbReference>